<reference evidence="2 3" key="1">
    <citation type="submission" date="2020-08" db="EMBL/GenBank/DDBJ databases">
        <title>Sequencing the genomes of 1000 actinobacteria strains.</title>
        <authorList>
            <person name="Klenk H.-P."/>
        </authorList>
    </citation>
    <scope>NUCLEOTIDE SEQUENCE [LARGE SCALE GENOMIC DNA]</scope>
    <source>
        <strain evidence="2 3">DSM 45859</strain>
    </source>
</reference>
<dbReference type="EMBL" id="JACHMG010000001">
    <property type="protein sequence ID" value="MBB4689661.1"/>
    <property type="molecule type" value="Genomic_DNA"/>
</dbReference>
<comment type="similarity">
    <text evidence="1">Belongs to the enoyl-CoA hydratase/isomerase family.</text>
</comment>
<dbReference type="GO" id="GO:0003824">
    <property type="term" value="F:catalytic activity"/>
    <property type="evidence" value="ECO:0007669"/>
    <property type="project" value="UniProtKB-ARBA"/>
</dbReference>
<sequence length="80" mass="8555">MGAARDSTLPRDLRDEVLAVPLNRPARPNAFTTAMAEEPIDVYESANSDDEVRAIVVTEACPTFCAGTDLRGTGNVFGLD</sequence>
<dbReference type="Gene3D" id="3.30.300.220">
    <property type="match status" value="1"/>
</dbReference>
<proteinExistence type="inferred from homology"/>
<protein>
    <submittedName>
        <fullName evidence="2">Enoyl-CoA hydratase/carnithine racemase</fullName>
    </submittedName>
</protein>
<dbReference type="Proteomes" id="UP000581769">
    <property type="component" value="Unassembled WGS sequence"/>
</dbReference>
<organism evidence="2 3">
    <name type="scientific">Amycolatopsis jiangsuensis</name>
    <dbReference type="NCBI Taxonomy" id="1181879"/>
    <lineage>
        <taxon>Bacteria</taxon>
        <taxon>Bacillati</taxon>
        <taxon>Actinomycetota</taxon>
        <taxon>Actinomycetes</taxon>
        <taxon>Pseudonocardiales</taxon>
        <taxon>Pseudonocardiaceae</taxon>
        <taxon>Amycolatopsis</taxon>
    </lineage>
</organism>
<dbReference type="Pfam" id="PF00378">
    <property type="entry name" value="ECH_1"/>
    <property type="match status" value="1"/>
</dbReference>
<accession>A0A840J3M0</accession>
<evidence type="ECO:0000256" key="1">
    <source>
        <dbReference type="ARBA" id="ARBA00005254"/>
    </source>
</evidence>
<gene>
    <name evidence="2" type="ORF">BJY18_007146</name>
</gene>
<evidence type="ECO:0000313" key="2">
    <source>
        <dbReference type="EMBL" id="MBB4689661.1"/>
    </source>
</evidence>
<name>A0A840J3M0_9PSEU</name>
<keyword evidence="3" id="KW-1185">Reference proteome</keyword>
<dbReference type="AlphaFoldDB" id="A0A840J3M0"/>
<dbReference type="PANTHER" id="PTHR43802">
    <property type="entry name" value="ENOYL-COA HYDRATASE"/>
    <property type="match status" value="1"/>
</dbReference>
<comment type="caution">
    <text evidence="2">The sequence shown here is derived from an EMBL/GenBank/DDBJ whole genome shotgun (WGS) entry which is preliminary data.</text>
</comment>
<dbReference type="PANTHER" id="PTHR43802:SF1">
    <property type="entry name" value="IP11341P-RELATED"/>
    <property type="match status" value="1"/>
</dbReference>
<dbReference type="InterPro" id="IPR029045">
    <property type="entry name" value="ClpP/crotonase-like_dom_sf"/>
</dbReference>
<dbReference type="InterPro" id="IPR001753">
    <property type="entry name" value="Enoyl-CoA_hydra/iso"/>
</dbReference>
<evidence type="ECO:0000313" key="3">
    <source>
        <dbReference type="Proteomes" id="UP000581769"/>
    </source>
</evidence>
<dbReference type="SUPFAM" id="SSF52096">
    <property type="entry name" value="ClpP/crotonase"/>
    <property type="match status" value="1"/>
</dbReference>